<dbReference type="HOGENOM" id="CLU_019364_1_0_1"/>
<evidence type="ECO:0000313" key="5">
    <source>
        <dbReference type="Proteomes" id="UP000029665"/>
    </source>
</evidence>
<gene>
    <name evidence="4" type="ORF">BN946_scf184785.g50</name>
</gene>
<reference evidence="4" key="1">
    <citation type="submission" date="2014-01" db="EMBL/GenBank/DDBJ databases">
        <title>The genome of the white-rot fungus Pycnoporus cinnabarinus: a basidiomycete model with a versatile arsenal for lignocellulosic biomass breakdown.</title>
        <authorList>
            <person name="Levasseur A."/>
            <person name="Lomascolo A."/>
            <person name="Ruiz-Duenas F.J."/>
            <person name="Uzan E."/>
            <person name="Piumi F."/>
            <person name="Kues U."/>
            <person name="Ram A.F.J."/>
            <person name="Murat C."/>
            <person name="Haon M."/>
            <person name="Benoit I."/>
            <person name="Arfi Y."/>
            <person name="Chevret D."/>
            <person name="Drula E."/>
            <person name="Kwon M.J."/>
            <person name="Gouret P."/>
            <person name="Lesage-Meessen L."/>
            <person name="Lombard V."/>
            <person name="Mariette J."/>
            <person name="Noirot C."/>
            <person name="Park J."/>
            <person name="Patyshakuliyeva A."/>
            <person name="Wieneger R.A.B."/>
            <person name="Wosten H.A.B."/>
            <person name="Martin F."/>
            <person name="Coutinho P.M."/>
            <person name="de Vries R."/>
            <person name="Martinez A.T."/>
            <person name="Klopp C."/>
            <person name="Pontarotti P."/>
            <person name="Henrissat B."/>
            <person name="Record E."/>
        </authorList>
    </citation>
    <scope>NUCLEOTIDE SEQUENCE [LARGE SCALE GENOMIC DNA]</scope>
    <source>
        <strain evidence="4">BRFM137</strain>
    </source>
</reference>
<evidence type="ECO:0000256" key="2">
    <source>
        <dbReference type="SAM" id="Phobius"/>
    </source>
</evidence>
<dbReference type="PANTHER" id="PTHR48081:SF8">
    <property type="entry name" value="ALPHA_BETA HYDROLASE FOLD-3 DOMAIN-CONTAINING PROTEIN-RELATED"/>
    <property type="match status" value="1"/>
</dbReference>
<dbReference type="InterPro" id="IPR029058">
    <property type="entry name" value="AB_hydrolase_fold"/>
</dbReference>
<dbReference type="PANTHER" id="PTHR48081">
    <property type="entry name" value="AB HYDROLASE SUPERFAMILY PROTEIN C4A8.06C"/>
    <property type="match status" value="1"/>
</dbReference>
<dbReference type="Pfam" id="PF07859">
    <property type="entry name" value="Abhydrolase_3"/>
    <property type="match status" value="1"/>
</dbReference>
<organism evidence="4 5">
    <name type="scientific">Pycnoporus cinnabarinus</name>
    <name type="common">Cinnabar-red polypore</name>
    <name type="synonym">Trametes cinnabarina</name>
    <dbReference type="NCBI Taxonomy" id="5643"/>
    <lineage>
        <taxon>Eukaryota</taxon>
        <taxon>Fungi</taxon>
        <taxon>Dikarya</taxon>
        <taxon>Basidiomycota</taxon>
        <taxon>Agaricomycotina</taxon>
        <taxon>Agaricomycetes</taxon>
        <taxon>Polyporales</taxon>
        <taxon>Polyporaceae</taxon>
        <taxon>Trametes</taxon>
    </lineage>
</organism>
<dbReference type="SUPFAM" id="SSF53474">
    <property type="entry name" value="alpha/beta-Hydrolases"/>
    <property type="match status" value="1"/>
</dbReference>
<keyword evidence="1" id="KW-0378">Hydrolase</keyword>
<evidence type="ECO:0000313" key="4">
    <source>
        <dbReference type="EMBL" id="CDO69545.1"/>
    </source>
</evidence>
<protein>
    <recommendedName>
        <fullName evidence="3">Alpha/beta hydrolase fold-3 domain-containing protein</fullName>
    </recommendedName>
</protein>
<evidence type="ECO:0000259" key="3">
    <source>
        <dbReference type="Pfam" id="PF07859"/>
    </source>
</evidence>
<feature type="transmembrane region" description="Helical" evidence="2">
    <location>
        <begin position="16"/>
        <end position="36"/>
    </location>
</feature>
<keyword evidence="2" id="KW-0812">Transmembrane</keyword>
<keyword evidence="2" id="KW-0472">Membrane</keyword>
<dbReference type="InterPro" id="IPR050300">
    <property type="entry name" value="GDXG_lipolytic_enzyme"/>
</dbReference>
<comment type="caution">
    <text evidence="4">The sequence shown here is derived from an EMBL/GenBank/DDBJ whole genome shotgun (WGS) entry which is preliminary data.</text>
</comment>
<keyword evidence="5" id="KW-1185">Reference proteome</keyword>
<dbReference type="OMA" id="SLWVQYR"/>
<feature type="domain" description="Alpha/beta hydrolase fold-3" evidence="3">
    <location>
        <begin position="145"/>
        <end position="380"/>
    </location>
</feature>
<proteinExistence type="predicted"/>
<dbReference type="GO" id="GO:0016787">
    <property type="term" value="F:hydrolase activity"/>
    <property type="evidence" value="ECO:0007669"/>
    <property type="project" value="UniProtKB-KW"/>
</dbReference>
<dbReference type="Proteomes" id="UP000029665">
    <property type="component" value="Unassembled WGS sequence"/>
</dbReference>
<evidence type="ECO:0000256" key="1">
    <source>
        <dbReference type="ARBA" id="ARBA00022801"/>
    </source>
</evidence>
<dbReference type="Gene3D" id="3.40.50.1820">
    <property type="entry name" value="alpha/beta hydrolase"/>
    <property type="match status" value="1"/>
</dbReference>
<dbReference type="AlphaFoldDB" id="A0A060S5B8"/>
<dbReference type="EMBL" id="CCBP010000047">
    <property type="protein sequence ID" value="CDO69545.1"/>
    <property type="molecule type" value="Genomic_DNA"/>
</dbReference>
<sequence>MASDLLKYQPFKGLYLTYYFSSFFFIRVPLWLIWYLPSRNRPKPSWPLTRCVFIMGLREIMRLPKELGLRERDPIPAPAKGKLKNAELVVVEGLLEDSDAFCGEIRRAAGITGVKPASIPAYWFYKPESSLSQEVKARPGERTFLHLHGGAFHLGSARPDSTAANITRGLLAHSEKLDRALAVDYRLAATSPNPFMNPYPAALLDCIAAYRYLVVEAGFEPKNIIIVGDSAGGNLAFALVRHFVENNIPGLAPPGGLLSLSSWLDLSFSHVSAESSYARNAPTDIFPLGNTPEAQRESYANRAYLGLLDREEARTNPYISPASAHIKSTEGLFKGFPRTFISAGGAEKILDDSKVAAERLQADGVNVTIDIVPDAVHDFMTFTWHEPERTEGLKRACKWLNS</sequence>
<dbReference type="InterPro" id="IPR013094">
    <property type="entry name" value="AB_hydrolase_3"/>
</dbReference>
<dbReference type="STRING" id="5643.A0A060S5B8"/>
<keyword evidence="2" id="KW-1133">Transmembrane helix</keyword>
<accession>A0A060S5B8</accession>
<name>A0A060S5B8_PYCCI</name>
<dbReference type="OrthoDB" id="2152029at2759"/>